<dbReference type="Gene3D" id="3.40.50.10190">
    <property type="entry name" value="BRCT domain"/>
    <property type="match status" value="4"/>
</dbReference>
<organism evidence="8 9">
    <name type="scientific">Saponaria officinalis</name>
    <name type="common">Common soapwort</name>
    <name type="synonym">Lychnis saponaria</name>
    <dbReference type="NCBI Taxonomy" id="3572"/>
    <lineage>
        <taxon>Eukaryota</taxon>
        <taxon>Viridiplantae</taxon>
        <taxon>Streptophyta</taxon>
        <taxon>Embryophyta</taxon>
        <taxon>Tracheophyta</taxon>
        <taxon>Spermatophyta</taxon>
        <taxon>Magnoliopsida</taxon>
        <taxon>eudicotyledons</taxon>
        <taxon>Gunneridae</taxon>
        <taxon>Pentapetalae</taxon>
        <taxon>Caryophyllales</taxon>
        <taxon>Caryophyllaceae</taxon>
        <taxon>Caryophylleae</taxon>
        <taxon>Saponaria</taxon>
    </lineage>
</organism>
<evidence type="ECO:0000259" key="6">
    <source>
        <dbReference type="PROSITE" id="PS50016"/>
    </source>
</evidence>
<reference evidence="8" key="1">
    <citation type="submission" date="2024-03" db="EMBL/GenBank/DDBJ databases">
        <title>WGS assembly of Saponaria officinalis var. Norfolk2.</title>
        <authorList>
            <person name="Jenkins J."/>
            <person name="Shu S."/>
            <person name="Grimwood J."/>
            <person name="Barry K."/>
            <person name="Goodstein D."/>
            <person name="Schmutz J."/>
            <person name="Leebens-Mack J."/>
            <person name="Osbourn A."/>
        </authorList>
    </citation>
    <scope>NUCLEOTIDE SEQUENCE [LARGE SCALE GENOMIC DNA]</scope>
    <source>
        <strain evidence="8">JIC</strain>
    </source>
</reference>
<dbReference type="PANTHER" id="PTHR47181">
    <property type="entry name" value="BRCA1 C TERMINUS DOMAIN CONTAINING PROTEIN, EXPRESSED"/>
    <property type="match status" value="1"/>
</dbReference>
<feature type="domain" description="BRCT" evidence="7">
    <location>
        <begin position="1045"/>
        <end position="1127"/>
    </location>
</feature>
<evidence type="ECO:0000256" key="1">
    <source>
        <dbReference type="ARBA" id="ARBA00022723"/>
    </source>
</evidence>
<dbReference type="CDD" id="cd17711">
    <property type="entry name" value="BRCT_PAXIP1_rpt3"/>
    <property type="match status" value="1"/>
</dbReference>
<feature type="compositionally biased region" description="Basic residues" evidence="5">
    <location>
        <begin position="1350"/>
        <end position="1359"/>
    </location>
</feature>
<keyword evidence="3" id="KW-0862">Zinc</keyword>
<evidence type="ECO:0000256" key="5">
    <source>
        <dbReference type="SAM" id="MobiDB-lite"/>
    </source>
</evidence>
<dbReference type="PROSITE" id="PS50016">
    <property type="entry name" value="ZF_PHD_2"/>
    <property type="match status" value="1"/>
</dbReference>
<evidence type="ECO:0000256" key="3">
    <source>
        <dbReference type="ARBA" id="ARBA00022833"/>
    </source>
</evidence>
<feature type="region of interest" description="Disordered" evidence="5">
    <location>
        <begin position="571"/>
        <end position="603"/>
    </location>
</feature>
<dbReference type="InterPro" id="IPR011011">
    <property type="entry name" value="Znf_FYVE_PHD"/>
</dbReference>
<dbReference type="Pfam" id="PF00533">
    <property type="entry name" value="BRCT"/>
    <property type="match status" value="2"/>
</dbReference>
<dbReference type="SUPFAM" id="SSF57903">
    <property type="entry name" value="FYVE/PHD zinc finger"/>
    <property type="match status" value="1"/>
</dbReference>
<dbReference type="GO" id="GO:0008270">
    <property type="term" value="F:zinc ion binding"/>
    <property type="evidence" value="ECO:0007669"/>
    <property type="project" value="UniProtKB-KW"/>
</dbReference>
<dbReference type="InterPro" id="IPR036420">
    <property type="entry name" value="BRCT_dom_sf"/>
</dbReference>
<dbReference type="SMART" id="SM00249">
    <property type="entry name" value="PHD"/>
    <property type="match status" value="1"/>
</dbReference>
<feature type="region of interest" description="Disordered" evidence="5">
    <location>
        <begin position="615"/>
        <end position="638"/>
    </location>
</feature>
<dbReference type="Proteomes" id="UP001443914">
    <property type="component" value="Unassembled WGS sequence"/>
</dbReference>
<keyword evidence="2 4" id="KW-0863">Zinc-finger</keyword>
<evidence type="ECO:0000259" key="7">
    <source>
        <dbReference type="PROSITE" id="PS50172"/>
    </source>
</evidence>
<dbReference type="Pfam" id="PF12738">
    <property type="entry name" value="PTCB-BRCT"/>
    <property type="match status" value="1"/>
</dbReference>
<gene>
    <name evidence="8" type="ORF">RND81_07G012100</name>
</gene>
<dbReference type="InterPro" id="IPR001965">
    <property type="entry name" value="Znf_PHD"/>
</dbReference>
<dbReference type="EMBL" id="JBDFQZ010000007">
    <property type="protein sequence ID" value="KAK9704800.1"/>
    <property type="molecule type" value="Genomic_DNA"/>
</dbReference>
<dbReference type="PANTHER" id="PTHR47181:SF2">
    <property type="entry name" value="BRCA1 C TERMINUS DOMAIN CONTAINING PROTEIN, EXPRESSED"/>
    <property type="match status" value="1"/>
</dbReference>
<proteinExistence type="predicted"/>
<comment type="caution">
    <text evidence="8">The sequence shown here is derived from an EMBL/GenBank/DDBJ whole genome shotgun (WGS) entry which is preliminary data.</text>
</comment>
<sequence length="1359" mass="149250">MEYDDPTLFDGVRFFLAGFKPLTHDQVKSTLVSRGGVYVAKYSVDCTHVIVHDRLLDDPICVAATRDGKTLVTTLWVEHSLDAGELLDVSNIMYRPLKDLKGIPGAEHLVICLTGYHKYQREDIMRMTELMGAEFSKALVPNKVTHLICYKFEGEKYVWAKRLSSIKLTNHQWLEDCLKAWKILPEERYIKSGYEVELMEGEVNDSEDEAGNIIEMVTDRNVENGIHIGQSEMGRASDNPVIESKALNPSVQGLSSSVSVDEVRLPLNPEPVSVSRNLHSIDKHSPMHQNNEEQNLTKTPVNSARQLHVQEDFGNQSRPSSRRSTDHGTDFSCPSNSRETPKRSNVSADKSGTSIRKTKEYIESNGVRTFATEVDKVNVISASVGAVNSKGLSEVDAGKYCPLSPRKSNLSLQSEARLTISEEKVQDNLVEKVTEDVGACNKGLDIEISASELPEVSSVKAVLPDEEGVLSLHQTKQLDSHPDVSHITPKLQKLMASASRKIDAADPATPVSSSRTKSNNGSLNITINAGSETARVSEDRLSTDFPSVKSTLKNISASRSLPFKHLQVGKSNNTDLQTSPISGNFTSSSAKNTEAKPQNLPENISFSPELKKLVANSGNPTVNSDDQTGCSVSNLPRKKMDARKTLGFRPKVSKKIVDDQKGSLTGNFSGVNAASHIPGQMDGKDNANSSVSNSVDGSTDLHAEPLKDFVFDINDYAQPFNNDADEAALTNSTSENTYKQEMTGAKLKGKEHAKQTTALNKGISRQAKNQTVISAPKEVTGDAVDDVGEKASKKNTNVKGQTVATVGKKRSGDQVVKEPVQVENKPVASDDADATNDAKRLRNLTSKKRRGTLLLNKSDTLVEVEKEIESTLDKDGQHNGVKQPEKLLSTSNSINALMEIQNENGTTAVNSQCTNTGVNQTRKKRRGTLLLANPEDLILGDKENLPVCDAKPRKLSCKVDDNIVGDDQGVIKGKKIARKKRRGTLLLSKADRPLEAEKENEPVFHSRIDKSKGETSISDLTVRKNNAIGSDACHSTAVNKEPAWFIVSGHRLQRKEFQQLIKCLKGKHCRDSHQWSYQATHFIVPDPIRRTEKFFAAAASGSWILKTDYLTASSEAGKFLPEEPYEWHKSDLTEDGAINLEAPRKWRLLKEKTGHGAFYGMRILVYGECIAPPLDTLKRVVKAGDGTILATSPPYTRFLKSEVDFAIVSPGITRADIWVQEFLRHEIPCVSADYLVEYVCKPGYPLDRHVQYNTHEWAAKSFLRLSDLSTESVADAATPENEVTDDLACQVCGCADRAEVMLICGDESGSTGCGVGTHIDCCDPPLEDVPDEDWFCPKCTKSKTEPPSSTKKKTGSKKK</sequence>
<protein>
    <recommendedName>
        <fullName evidence="10">BRCT domain-containing protein</fullName>
    </recommendedName>
</protein>
<feature type="compositionally biased region" description="Polar residues" evidence="5">
    <location>
        <begin position="332"/>
        <end position="353"/>
    </location>
</feature>
<feature type="compositionally biased region" description="Polar residues" evidence="5">
    <location>
        <begin position="510"/>
        <end position="524"/>
    </location>
</feature>
<feature type="region of interest" description="Disordered" evidence="5">
    <location>
        <begin position="1339"/>
        <end position="1359"/>
    </location>
</feature>
<dbReference type="InterPro" id="IPR001357">
    <property type="entry name" value="BRCT_dom"/>
</dbReference>
<keyword evidence="1" id="KW-0479">Metal-binding</keyword>
<evidence type="ECO:0000256" key="4">
    <source>
        <dbReference type="PROSITE-ProRule" id="PRU00146"/>
    </source>
</evidence>
<dbReference type="Gene3D" id="3.30.40.10">
    <property type="entry name" value="Zinc/RING finger domain, C3HC4 (zinc finger)"/>
    <property type="match status" value="1"/>
</dbReference>
<feature type="region of interest" description="Disordered" evidence="5">
    <location>
        <begin position="743"/>
        <end position="769"/>
    </location>
</feature>
<keyword evidence="9" id="KW-1185">Reference proteome</keyword>
<evidence type="ECO:0000313" key="9">
    <source>
        <dbReference type="Proteomes" id="UP001443914"/>
    </source>
</evidence>
<dbReference type="CDD" id="cd17738">
    <property type="entry name" value="BRCT_TopBP1_rpt7"/>
    <property type="match status" value="1"/>
</dbReference>
<evidence type="ECO:0008006" key="10">
    <source>
        <dbReference type="Google" id="ProtNLM"/>
    </source>
</evidence>
<evidence type="ECO:0000256" key="2">
    <source>
        <dbReference type="ARBA" id="ARBA00022771"/>
    </source>
</evidence>
<feature type="domain" description="BRCT" evidence="7">
    <location>
        <begin position="107"/>
        <end position="191"/>
    </location>
</feature>
<dbReference type="SUPFAM" id="SSF52113">
    <property type="entry name" value="BRCT domain"/>
    <property type="match status" value="3"/>
</dbReference>
<accession>A0AAW1JMI2</accession>
<feature type="domain" description="BRCT" evidence="7">
    <location>
        <begin position="4"/>
        <end position="94"/>
    </location>
</feature>
<dbReference type="SMART" id="SM00292">
    <property type="entry name" value="BRCT"/>
    <property type="match status" value="4"/>
</dbReference>
<feature type="region of interest" description="Disordered" evidence="5">
    <location>
        <begin position="311"/>
        <end position="353"/>
    </location>
</feature>
<feature type="compositionally biased region" description="Polar residues" evidence="5">
    <location>
        <begin position="616"/>
        <end position="634"/>
    </location>
</feature>
<evidence type="ECO:0000313" key="8">
    <source>
        <dbReference type="EMBL" id="KAK9704800.1"/>
    </source>
</evidence>
<feature type="region of interest" description="Disordered" evidence="5">
    <location>
        <begin position="503"/>
        <end position="524"/>
    </location>
</feature>
<dbReference type="InterPro" id="IPR013083">
    <property type="entry name" value="Znf_RING/FYVE/PHD"/>
</dbReference>
<dbReference type="PROSITE" id="PS50172">
    <property type="entry name" value="BRCT"/>
    <property type="match status" value="3"/>
</dbReference>
<dbReference type="InterPro" id="IPR044254">
    <property type="entry name" value="At4g02110-like"/>
</dbReference>
<name>A0AAW1JMI2_SAPOF</name>
<dbReference type="InterPro" id="IPR019787">
    <property type="entry name" value="Znf_PHD-finger"/>
</dbReference>
<feature type="domain" description="PHD-type" evidence="6">
    <location>
        <begin position="1286"/>
        <end position="1342"/>
    </location>
</feature>